<evidence type="ECO:0000313" key="5">
    <source>
        <dbReference type="EMBL" id="KAL1583606.1"/>
    </source>
</evidence>
<dbReference type="InterPro" id="IPR051635">
    <property type="entry name" value="SNAT-like"/>
</dbReference>
<dbReference type="InterPro" id="IPR016181">
    <property type="entry name" value="Acyl_CoA_acyltransferase"/>
</dbReference>
<dbReference type="GO" id="GO:0004059">
    <property type="term" value="F:aralkylamine N-acetyltransferase activity"/>
    <property type="evidence" value="ECO:0007669"/>
    <property type="project" value="TreeGrafter"/>
</dbReference>
<organism evidence="5 6">
    <name type="scientific">Cladosporium halotolerans</name>
    <dbReference type="NCBI Taxonomy" id="1052096"/>
    <lineage>
        <taxon>Eukaryota</taxon>
        <taxon>Fungi</taxon>
        <taxon>Dikarya</taxon>
        <taxon>Ascomycota</taxon>
        <taxon>Pezizomycotina</taxon>
        <taxon>Dothideomycetes</taxon>
        <taxon>Dothideomycetidae</taxon>
        <taxon>Cladosporiales</taxon>
        <taxon>Cladosporiaceae</taxon>
        <taxon>Cladosporium</taxon>
    </lineage>
</organism>
<feature type="compositionally biased region" description="Basic and acidic residues" evidence="3">
    <location>
        <begin position="1"/>
        <end position="13"/>
    </location>
</feature>
<evidence type="ECO:0000256" key="3">
    <source>
        <dbReference type="SAM" id="MobiDB-lite"/>
    </source>
</evidence>
<feature type="domain" description="N-acetyltransferase" evidence="4">
    <location>
        <begin position="60"/>
        <end position="256"/>
    </location>
</feature>
<dbReference type="AlphaFoldDB" id="A0AB34KHH8"/>
<comment type="caution">
    <text evidence="5">The sequence shown here is derived from an EMBL/GenBank/DDBJ whole genome shotgun (WGS) entry which is preliminary data.</text>
</comment>
<evidence type="ECO:0000259" key="4">
    <source>
        <dbReference type="PROSITE" id="PS51186"/>
    </source>
</evidence>
<proteinExistence type="predicted"/>
<dbReference type="Pfam" id="PF13673">
    <property type="entry name" value="Acetyltransf_10"/>
    <property type="match status" value="1"/>
</dbReference>
<evidence type="ECO:0000313" key="6">
    <source>
        <dbReference type="Proteomes" id="UP000803884"/>
    </source>
</evidence>
<name>A0AB34KHH8_9PEZI</name>
<keyword evidence="6" id="KW-1185">Reference proteome</keyword>
<dbReference type="PROSITE" id="PS51186">
    <property type="entry name" value="GNAT"/>
    <property type="match status" value="1"/>
</dbReference>
<evidence type="ECO:0000256" key="1">
    <source>
        <dbReference type="ARBA" id="ARBA00022679"/>
    </source>
</evidence>
<dbReference type="GO" id="GO:0005737">
    <property type="term" value="C:cytoplasm"/>
    <property type="evidence" value="ECO:0007669"/>
    <property type="project" value="TreeGrafter"/>
</dbReference>
<feature type="region of interest" description="Disordered" evidence="3">
    <location>
        <begin position="1"/>
        <end position="48"/>
    </location>
</feature>
<dbReference type="EMBL" id="JAAQHG020000033">
    <property type="protein sequence ID" value="KAL1583606.1"/>
    <property type="molecule type" value="Genomic_DNA"/>
</dbReference>
<dbReference type="CDD" id="cd04301">
    <property type="entry name" value="NAT_SF"/>
    <property type="match status" value="1"/>
</dbReference>
<dbReference type="SUPFAM" id="SSF55729">
    <property type="entry name" value="Acyl-CoA N-acyltransferases (Nat)"/>
    <property type="match status" value="1"/>
</dbReference>
<dbReference type="Proteomes" id="UP000803884">
    <property type="component" value="Unassembled WGS sequence"/>
</dbReference>
<evidence type="ECO:0000256" key="2">
    <source>
        <dbReference type="ARBA" id="ARBA00023315"/>
    </source>
</evidence>
<dbReference type="GeneID" id="96009204"/>
<keyword evidence="1" id="KW-0808">Transferase</keyword>
<protein>
    <recommendedName>
        <fullName evidence="4">N-acetyltransferase domain-containing protein</fullName>
    </recommendedName>
</protein>
<feature type="compositionally biased region" description="Low complexity" evidence="3">
    <location>
        <begin position="28"/>
        <end position="41"/>
    </location>
</feature>
<gene>
    <name evidence="5" type="ORF">WHR41_07762</name>
</gene>
<dbReference type="PANTHER" id="PTHR10908:SF0">
    <property type="entry name" value="SEROTONIN N-ACETYLTRANSFERASE"/>
    <property type="match status" value="1"/>
</dbReference>
<dbReference type="Gene3D" id="3.40.630.30">
    <property type="match status" value="1"/>
</dbReference>
<sequence length="269" mass="29667">MPRDLTSFVKEDALSDMSPLGRSEQHQDQQPTQQDPPGSQDEPPMMFRDSIQAKGNQERDELHPYTQTLTLSDVDSCVILEEAAFPPHERATKEKFRYRLGKCSELSLGIFTSHEGTDIPTAATSQPVYSGAPHRKAVLLGHIVATKTTNAIVSDSDMALPSDDPANPALGNKQEGRTVAIHSLAVLPQFQRKGLGSTLLKAYLDRLAKQDVADRAALIAHEDMIPYYEKFGFKNRGKSAAQFGGGGWFDMVKEVTLEDEGDGLIWSRR</sequence>
<accession>A0AB34KHH8</accession>
<keyword evidence="2" id="KW-0012">Acyltransferase</keyword>
<dbReference type="InterPro" id="IPR000182">
    <property type="entry name" value="GNAT_dom"/>
</dbReference>
<dbReference type="PANTHER" id="PTHR10908">
    <property type="entry name" value="SEROTONIN N-ACETYLTRANSFERASE"/>
    <property type="match status" value="1"/>
</dbReference>
<dbReference type="RefSeq" id="XP_069226713.1">
    <property type="nucleotide sequence ID" value="XM_069376366.1"/>
</dbReference>
<reference evidence="5 6" key="1">
    <citation type="journal article" date="2020" name="Microbiol. Resour. Announc.">
        <title>Draft Genome Sequence of a Cladosporium Species Isolated from the Mesophotic Ascidian Didemnum maculosum.</title>
        <authorList>
            <person name="Gioti A."/>
            <person name="Siaperas R."/>
            <person name="Nikolaivits E."/>
            <person name="Le Goff G."/>
            <person name="Ouazzani J."/>
            <person name="Kotoulas G."/>
            <person name="Topakas E."/>
        </authorList>
    </citation>
    <scope>NUCLEOTIDE SEQUENCE [LARGE SCALE GENOMIC DNA]</scope>
    <source>
        <strain evidence="5 6">TM138-S3</strain>
    </source>
</reference>